<protein>
    <recommendedName>
        <fullName evidence="7">FIIND domain-containing protein</fullName>
    </recommendedName>
</protein>
<keyword evidence="2" id="KW-0963">Cytoplasm</keyword>
<dbReference type="PROSITE" id="PS51830">
    <property type="entry name" value="FIIND"/>
    <property type="match status" value="1"/>
</dbReference>
<evidence type="ECO:0000256" key="4">
    <source>
        <dbReference type="ARBA" id="ARBA00022859"/>
    </source>
</evidence>
<dbReference type="AlphaFoldDB" id="A0A8T3D1K8"/>
<comment type="subcellular location">
    <subcellularLocation>
        <location evidence="1">Cytoplasm</location>
        <location evidence="1">Cytosol</location>
    </subcellularLocation>
</comment>
<dbReference type="EMBL" id="JAERUA010000014">
    <property type="protein sequence ID" value="KAI1890371.1"/>
    <property type="molecule type" value="Genomic_DNA"/>
</dbReference>
<dbReference type="GO" id="GO:0042981">
    <property type="term" value="P:regulation of apoptotic process"/>
    <property type="evidence" value="ECO:0007669"/>
    <property type="project" value="InterPro"/>
</dbReference>
<evidence type="ECO:0000259" key="7">
    <source>
        <dbReference type="PROSITE" id="PS51830"/>
    </source>
</evidence>
<comment type="caution">
    <text evidence="8">The sequence shown here is derived from an EMBL/GenBank/DDBJ whole genome shotgun (WGS) entry which is preliminary data.</text>
</comment>
<evidence type="ECO:0000313" key="9">
    <source>
        <dbReference type="Proteomes" id="UP000829720"/>
    </source>
</evidence>
<name>A0A8T3D1K8_9TELE</name>
<dbReference type="InterPro" id="IPR001315">
    <property type="entry name" value="CARD"/>
</dbReference>
<feature type="domain" description="FIIND" evidence="7">
    <location>
        <begin position="129"/>
        <end position="417"/>
    </location>
</feature>
<sequence length="503" mass="57503">MDRKRWQALAEGGKQRTKLQIMRVHRVMPADRSEILYHPSMERSSYQSKVVKVPERSQCPEEEDNEEGKKETEEEQMSDRQDNMETGSSGDGVSGPLLSVQRHDHIDMPLCPPSRFDRGRCGSCETVDDSAHWTLLEPCTFRENDICGYRFTCPPGRYECQESGLRWVCVVEVSLQYHYCSWENFEEQQNSLSCKIGGPLLDISVTAGYLDEIHLPHFICLGPDPSLSDRVKVLHVTDSGVSLERVCEVSRFHVKIPQPTFSPMGVVVQNLLILGQKFREMCFGVHCHLLVFHGREKAHLTLHIYLIPKDRVLKKSVEEEEQKLGSVIINKPAVPKRPLQFRKKYKLRNTTSCSADINPEEVELNHRDPSSNFFEVFVDQAESVPCISVELVDEEETVWKTDIRKGDIKREDPEAAQPTAVRFVDDHRAELIQKVSLVEPIADALKPLIQDEAYSIICAENTSQMKMRKLYMFLDSGGPIVKSAFYTLLFQKENFLVRDLGGF</sequence>
<dbReference type="CDD" id="cd08330">
    <property type="entry name" value="CARD_ASC_NALP1"/>
    <property type="match status" value="1"/>
</dbReference>
<evidence type="ECO:0000256" key="3">
    <source>
        <dbReference type="ARBA" id="ARBA00022588"/>
    </source>
</evidence>
<dbReference type="GO" id="GO:0005829">
    <property type="term" value="C:cytosol"/>
    <property type="evidence" value="ECO:0007669"/>
    <property type="project" value="UniProtKB-SubCell"/>
</dbReference>
<dbReference type="Gene3D" id="1.10.533.10">
    <property type="entry name" value="Death Domain, Fas"/>
    <property type="match status" value="1"/>
</dbReference>
<accession>A0A8T3D1K8</accession>
<dbReference type="Pfam" id="PF23679">
    <property type="entry name" value="UPA-FIIND"/>
    <property type="match status" value="1"/>
</dbReference>
<dbReference type="OrthoDB" id="8869108at2759"/>
<feature type="compositionally biased region" description="Basic and acidic residues" evidence="6">
    <location>
        <begin position="67"/>
        <end position="83"/>
    </location>
</feature>
<evidence type="ECO:0000256" key="2">
    <source>
        <dbReference type="ARBA" id="ARBA00022490"/>
    </source>
</evidence>
<gene>
    <name evidence="8" type="ORF">AGOR_G00153040</name>
</gene>
<dbReference type="GO" id="GO:0006954">
    <property type="term" value="P:inflammatory response"/>
    <property type="evidence" value="ECO:0007669"/>
    <property type="project" value="UniProtKB-KW"/>
</dbReference>
<dbReference type="InterPro" id="IPR051249">
    <property type="entry name" value="NLRP_Inflammasome"/>
</dbReference>
<evidence type="ECO:0000256" key="5">
    <source>
        <dbReference type="ARBA" id="ARBA00023198"/>
    </source>
</evidence>
<dbReference type="Pfam" id="PF00619">
    <property type="entry name" value="CARD"/>
    <property type="match status" value="1"/>
</dbReference>
<keyword evidence="9" id="KW-1185">Reference proteome</keyword>
<evidence type="ECO:0000256" key="6">
    <source>
        <dbReference type="SAM" id="MobiDB-lite"/>
    </source>
</evidence>
<keyword evidence="3" id="KW-0399">Innate immunity</keyword>
<dbReference type="PANTHER" id="PTHR46985:SF2">
    <property type="entry name" value="APOPTOSIS-ASSOCIATED SPECK-LIKE PROTEIN CONTAINING A CARD"/>
    <property type="match status" value="1"/>
</dbReference>
<organism evidence="8 9">
    <name type="scientific">Albula goreensis</name>
    <dbReference type="NCBI Taxonomy" id="1534307"/>
    <lineage>
        <taxon>Eukaryota</taxon>
        <taxon>Metazoa</taxon>
        <taxon>Chordata</taxon>
        <taxon>Craniata</taxon>
        <taxon>Vertebrata</taxon>
        <taxon>Euteleostomi</taxon>
        <taxon>Actinopterygii</taxon>
        <taxon>Neopterygii</taxon>
        <taxon>Teleostei</taxon>
        <taxon>Albuliformes</taxon>
        <taxon>Albulidae</taxon>
        <taxon>Albula</taxon>
    </lineage>
</organism>
<evidence type="ECO:0000256" key="1">
    <source>
        <dbReference type="ARBA" id="ARBA00004514"/>
    </source>
</evidence>
<feature type="region of interest" description="Disordered" evidence="6">
    <location>
        <begin position="35"/>
        <end position="98"/>
    </location>
</feature>
<evidence type="ECO:0000313" key="8">
    <source>
        <dbReference type="EMBL" id="KAI1890371.1"/>
    </source>
</evidence>
<reference evidence="8" key="1">
    <citation type="submission" date="2021-01" db="EMBL/GenBank/DDBJ databases">
        <authorList>
            <person name="Zahm M."/>
            <person name="Roques C."/>
            <person name="Cabau C."/>
            <person name="Klopp C."/>
            <person name="Donnadieu C."/>
            <person name="Jouanno E."/>
            <person name="Lampietro C."/>
            <person name="Louis A."/>
            <person name="Herpin A."/>
            <person name="Echchiki A."/>
            <person name="Berthelot C."/>
            <person name="Parey E."/>
            <person name="Roest-Crollius H."/>
            <person name="Braasch I."/>
            <person name="Postlethwait J."/>
            <person name="Bobe J."/>
            <person name="Montfort J."/>
            <person name="Bouchez O."/>
            <person name="Begum T."/>
            <person name="Mejri S."/>
            <person name="Adams A."/>
            <person name="Chen W.-J."/>
            <person name="Guiguen Y."/>
        </authorList>
    </citation>
    <scope>NUCLEOTIDE SEQUENCE</scope>
    <source>
        <tissue evidence="8">Blood</tissue>
    </source>
</reference>
<keyword evidence="4" id="KW-0391">Immunity</keyword>
<dbReference type="Pfam" id="PF13553">
    <property type="entry name" value="FIIND"/>
    <property type="match status" value="1"/>
</dbReference>
<dbReference type="InterPro" id="IPR011029">
    <property type="entry name" value="DEATH-like_dom_sf"/>
</dbReference>
<dbReference type="InterPro" id="IPR033516">
    <property type="entry name" value="CARD8/ASC/NALP1_CARD"/>
</dbReference>
<proteinExistence type="predicted"/>
<dbReference type="SUPFAM" id="SSF47986">
    <property type="entry name" value="DEATH domain"/>
    <property type="match status" value="1"/>
</dbReference>
<dbReference type="PANTHER" id="PTHR46985">
    <property type="entry name" value="NACHT, LRR AND PYD DOMAINS-CONTAINING PROTEIN 1"/>
    <property type="match status" value="1"/>
</dbReference>
<keyword evidence="5" id="KW-0395">Inflammatory response</keyword>
<dbReference type="Proteomes" id="UP000829720">
    <property type="component" value="Unassembled WGS sequence"/>
</dbReference>
<dbReference type="GO" id="GO:0045087">
    <property type="term" value="P:innate immune response"/>
    <property type="evidence" value="ECO:0007669"/>
    <property type="project" value="UniProtKB-KW"/>
</dbReference>
<dbReference type="InterPro" id="IPR025307">
    <property type="entry name" value="FIIND_dom"/>
</dbReference>